<feature type="transmembrane region" description="Helical" evidence="4">
    <location>
        <begin position="9"/>
        <end position="30"/>
    </location>
</feature>
<dbReference type="InterPro" id="IPR030184">
    <property type="entry name" value="WAT1-related"/>
</dbReference>
<keyword evidence="6" id="KW-1185">Reference proteome</keyword>
<proteinExistence type="predicted"/>
<sequence length="96" mass="10864">MKIICNLKAYIRVLFLQCLYAGMDIVYKAALNYDMSIFVLNAYEHILATLVIAPFAMIIDRPIFGMNMFVLGMKYTTARIVATMINALLAMTFILA</sequence>
<name>A0A7N2N2L9_QUELO</name>
<reference evidence="5" key="2">
    <citation type="submission" date="2021-01" db="UniProtKB">
        <authorList>
            <consortium name="EnsemblPlants"/>
        </authorList>
    </citation>
    <scope>IDENTIFICATION</scope>
</reference>
<feature type="transmembrane region" description="Helical" evidence="4">
    <location>
        <begin position="76"/>
        <end position="95"/>
    </location>
</feature>
<protein>
    <submittedName>
        <fullName evidence="5">Uncharacterized protein</fullName>
    </submittedName>
</protein>
<dbReference type="AlphaFoldDB" id="A0A7N2N2L9"/>
<keyword evidence="1 4" id="KW-0812">Transmembrane</keyword>
<dbReference type="Proteomes" id="UP000594261">
    <property type="component" value="Chromosome 12"/>
</dbReference>
<evidence type="ECO:0000256" key="2">
    <source>
        <dbReference type="ARBA" id="ARBA00022989"/>
    </source>
</evidence>
<dbReference type="EnsemblPlants" id="QL12p008365:mrna">
    <property type="protein sequence ID" value="QL12p008365:mrna"/>
    <property type="gene ID" value="QL12p008365"/>
</dbReference>
<reference evidence="5 6" key="1">
    <citation type="journal article" date="2016" name="G3 (Bethesda)">
        <title>First Draft Assembly and Annotation of the Genome of a California Endemic Oak Quercus lobata Nee (Fagaceae).</title>
        <authorList>
            <person name="Sork V.L."/>
            <person name="Fitz-Gibbon S.T."/>
            <person name="Puiu D."/>
            <person name="Crepeau M."/>
            <person name="Gugger P.F."/>
            <person name="Sherman R."/>
            <person name="Stevens K."/>
            <person name="Langley C.H."/>
            <person name="Pellegrini M."/>
            <person name="Salzberg S.L."/>
        </authorList>
    </citation>
    <scope>NUCLEOTIDE SEQUENCE [LARGE SCALE GENOMIC DNA]</scope>
    <source>
        <strain evidence="5 6">cv. SW786</strain>
    </source>
</reference>
<evidence type="ECO:0000256" key="1">
    <source>
        <dbReference type="ARBA" id="ARBA00022692"/>
    </source>
</evidence>
<dbReference type="GO" id="GO:0016020">
    <property type="term" value="C:membrane"/>
    <property type="evidence" value="ECO:0007669"/>
    <property type="project" value="InterPro"/>
</dbReference>
<dbReference type="PANTHER" id="PTHR31218">
    <property type="entry name" value="WAT1-RELATED PROTEIN"/>
    <property type="match status" value="1"/>
</dbReference>
<evidence type="ECO:0000256" key="3">
    <source>
        <dbReference type="ARBA" id="ARBA00023136"/>
    </source>
</evidence>
<evidence type="ECO:0000256" key="4">
    <source>
        <dbReference type="SAM" id="Phobius"/>
    </source>
</evidence>
<evidence type="ECO:0000313" key="5">
    <source>
        <dbReference type="EnsemblPlants" id="QL12p008365:mrna"/>
    </source>
</evidence>
<feature type="transmembrane region" description="Helical" evidence="4">
    <location>
        <begin position="42"/>
        <end position="64"/>
    </location>
</feature>
<keyword evidence="2 4" id="KW-1133">Transmembrane helix</keyword>
<dbReference type="Gramene" id="QL12p008365:mrna">
    <property type="protein sequence ID" value="QL12p008365:mrna"/>
    <property type="gene ID" value="QL12p008365"/>
</dbReference>
<dbReference type="EMBL" id="LRBV02000012">
    <property type="status" value="NOT_ANNOTATED_CDS"/>
    <property type="molecule type" value="Genomic_DNA"/>
</dbReference>
<organism evidence="5 6">
    <name type="scientific">Quercus lobata</name>
    <name type="common">Valley oak</name>
    <dbReference type="NCBI Taxonomy" id="97700"/>
    <lineage>
        <taxon>Eukaryota</taxon>
        <taxon>Viridiplantae</taxon>
        <taxon>Streptophyta</taxon>
        <taxon>Embryophyta</taxon>
        <taxon>Tracheophyta</taxon>
        <taxon>Spermatophyta</taxon>
        <taxon>Magnoliopsida</taxon>
        <taxon>eudicotyledons</taxon>
        <taxon>Gunneridae</taxon>
        <taxon>Pentapetalae</taxon>
        <taxon>rosids</taxon>
        <taxon>fabids</taxon>
        <taxon>Fagales</taxon>
        <taxon>Fagaceae</taxon>
        <taxon>Quercus</taxon>
    </lineage>
</organism>
<dbReference type="GO" id="GO:0022857">
    <property type="term" value="F:transmembrane transporter activity"/>
    <property type="evidence" value="ECO:0007669"/>
    <property type="project" value="InterPro"/>
</dbReference>
<evidence type="ECO:0000313" key="6">
    <source>
        <dbReference type="Proteomes" id="UP000594261"/>
    </source>
</evidence>
<accession>A0A7N2N2L9</accession>
<keyword evidence="3 4" id="KW-0472">Membrane</keyword>
<dbReference type="InParanoid" id="A0A7N2N2L9"/>